<accession>A0A8H4PII1</accession>
<evidence type="ECO:0000313" key="2">
    <source>
        <dbReference type="EMBL" id="KAF4471709.1"/>
    </source>
</evidence>
<evidence type="ECO:0000256" key="1">
    <source>
        <dbReference type="SAM" id="MobiDB-lite"/>
    </source>
</evidence>
<protein>
    <submittedName>
        <fullName evidence="2">Uncharacterized protein</fullName>
    </submittedName>
</protein>
<reference evidence="2 3" key="1">
    <citation type="submission" date="2020-01" db="EMBL/GenBank/DDBJ databases">
        <title>Identification and distribution of gene clusters putatively required for synthesis of sphingolipid metabolism inhibitors in phylogenetically diverse species of the filamentous fungus Fusarium.</title>
        <authorList>
            <person name="Kim H.-S."/>
            <person name="Busman M."/>
            <person name="Brown D.W."/>
            <person name="Divon H."/>
            <person name="Uhlig S."/>
            <person name="Proctor R.H."/>
        </authorList>
    </citation>
    <scope>NUCLEOTIDE SEQUENCE [LARGE SCALE GENOMIC DNA]</scope>
    <source>
        <strain evidence="2 3">NRRL 20459</strain>
    </source>
</reference>
<feature type="compositionally biased region" description="Acidic residues" evidence="1">
    <location>
        <begin position="19"/>
        <end position="32"/>
    </location>
</feature>
<name>A0A8H4PII1_9HYPO</name>
<feature type="region of interest" description="Disordered" evidence="1">
    <location>
        <begin position="1"/>
        <end position="37"/>
    </location>
</feature>
<sequence length="170" mass="19129">MARNDQTSGESSPVKEPEDSGYDSESDNVGELEDLRQGTVLVHGESKQARRLPLTREDVNEICKSRPSQISLWYLTLNPEELPESLGETWKLIQEQENWLARIFGLLIVRGYEVDDKHGQILHQAVPYSKAWSGLESCIEGCTANSNSSHQAFQVRTELKQASLTPELCE</sequence>
<dbReference type="Proteomes" id="UP000554235">
    <property type="component" value="Unassembled WGS sequence"/>
</dbReference>
<keyword evidence="3" id="KW-1185">Reference proteome</keyword>
<organism evidence="2 3">
    <name type="scientific">Fusarium albosuccineum</name>
    <dbReference type="NCBI Taxonomy" id="1237068"/>
    <lineage>
        <taxon>Eukaryota</taxon>
        <taxon>Fungi</taxon>
        <taxon>Dikarya</taxon>
        <taxon>Ascomycota</taxon>
        <taxon>Pezizomycotina</taxon>
        <taxon>Sordariomycetes</taxon>
        <taxon>Hypocreomycetidae</taxon>
        <taxon>Hypocreales</taxon>
        <taxon>Nectriaceae</taxon>
        <taxon>Fusarium</taxon>
        <taxon>Fusarium decemcellulare species complex</taxon>
    </lineage>
</organism>
<proteinExistence type="predicted"/>
<dbReference type="AlphaFoldDB" id="A0A8H4PII1"/>
<gene>
    <name evidence="2" type="ORF">FALBO_1378</name>
</gene>
<comment type="caution">
    <text evidence="2">The sequence shown here is derived from an EMBL/GenBank/DDBJ whole genome shotgun (WGS) entry which is preliminary data.</text>
</comment>
<dbReference type="OrthoDB" id="5106266at2759"/>
<dbReference type="EMBL" id="JAADYS010000175">
    <property type="protein sequence ID" value="KAF4471709.1"/>
    <property type="molecule type" value="Genomic_DNA"/>
</dbReference>
<feature type="compositionally biased region" description="Polar residues" evidence="1">
    <location>
        <begin position="1"/>
        <end position="11"/>
    </location>
</feature>
<evidence type="ECO:0000313" key="3">
    <source>
        <dbReference type="Proteomes" id="UP000554235"/>
    </source>
</evidence>